<name>A0A371G1M2_MUCPR</name>
<dbReference type="OrthoDB" id="21470at2759"/>
<dbReference type="Proteomes" id="UP000257109">
    <property type="component" value="Unassembled WGS sequence"/>
</dbReference>
<reference evidence="2" key="1">
    <citation type="submission" date="2018-05" db="EMBL/GenBank/DDBJ databases">
        <title>Draft genome of Mucuna pruriens seed.</title>
        <authorList>
            <person name="Nnadi N.E."/>
            <person name="Vos R."/>
            <person name="Hasami M.H."/>
            <person name="Devisetty U.K."/>
            <person name="Aguiy J.C."/>
        </authorList>
    </citation>
    <scope>NUCLEOTIDE SEQUENCE [LARGE SCALE GENOMIC DNA]</scope>
    <source>
        <strain evidence="2">JCA_2017</strain>
    </source>
</reference>
<comment type="caution">
    <text evidence="2">The sequence shown here is derived from an EMBL/GenBank/DDBJ whole genome shotgun (WGS) entry which is preliminary data.</text>
</comment>
<keyword evidence="3" id="KW-1185">Reference proteome</keyword>
<dbReference type="EMBL" id="QJKJ01007055">
    <property type="protein sequence ID" value="RDX84411.1"/>
    <property type="molecule type" value="Genomic_DNA"/>
</dbReference>
<dbReference type="InterPro" id="IPR000467">
    <property type="entry name" value="G_patch_dom"/>
</dbReference>
<accession>A0A371G1M2</accession>
<evidence type="ECO:0000313" key="3">
    <source>
        <dbReference type="Proteomes" id="UP000257109"/>
    </source>
</evidence>
<feature type="non-terminal residue" evidence="2">
    <location>
        <position position="1"/>
    </location>
</feature>
<evidence type="ECO:0000259" key="1">
    <source>
        <dbReference type="PROSITE" id="PS50174"/>
    </source>
</evidence>
<dbReference type="AlphaFoldDB" id="A0A371G1M2"/>
<proteinExistence type="predicted"/>
<gene>
    <name evidence="2" type="ORF">CR513_34543</name>
</gene>
<dbReference type="Pfam" id="PF01585">
    <property type="entry name" value="G-patch"/>
    <property type="match status" value="1"/>
</dbReference>
<organism evidence="2 3">
    <name type="scientific">Mucuna pruriens</name>
    <name type="common">Velvet bean</name>
    <name type="synonym">Dolichos pruriens</name>
    <dbReference type="NCBI Taxonomy" id="157652"/>
    <lineage>
        <taxon>Eukaryota</taxon>
        <taxon>Viridiplantae</taxon>
        <taxon>Streptophyta</taxon>
        <taxon>Embryophyta</taxon>
        <taxon>Tracheophyta</taxon>
        <taxon>Spermatophyta</taxon>
        <taxon>Magnoliopsida</taxon>
        <taxon>eudicotyledons</taxon>
        <taxon>Gunneridae</taxon>
        <taxon>Pentapetalae</taxon>
        <taxon>rosids</taxon>
        <taxon>fabids</taxon>
        <taxon>Fabales</taxon>
        <taxon>Fabaceae</taxon>
        <taxon>Papilionoideae</taxon>
        <taxon>50 kb inversion clade</taxon>
        <taxon>NPAAA clade</taxon>
        <taxon>indigoferoid/millettioid clade</taxon>
        <taxon>Phaseoleae</taxon>
        <taxon>Mucuna</taxon>
    </lineage>
</organism>
<sequence>MMKDGYLPGKGLGPCLEGISAPIQISENKGRAGIGYPKEEDLEEDLGLVLSELFVSDPTFFESEIVSAIEDHLDNQGEVYITNEPLTNWKIEVAFNDVPTLKEPDLTNQPTEDMNAEAETLREIEKRMEWEKPKFQPFVEELEDINLGGKTENKEVKVGK</sequence>
<protein>
    <recommendedName>
        <fullName evidence="1">G-patch domain-containing protein</fullName>
    </recommendedName>
</protein>
<evidence type="ECO:0000313" key="2">
    <source>
        <dbReference type="EMBL" id="RDX84411.1"/>
    </source>
</evidence>
<dbReference type="GO" id="GO:0003676">
    <property type="term" value="F:nucleic acid binding"/>
    <property type="evidence" value="ECO:0007669"/>
    <property type="project" value="InterPro"/>
</dbReference>
<feature type="domain" description="G-patch" evidence="1">
    <location>
        <begin position="1"/>
        <end position="39"/>
    </location>
</feature>
<dbReference type="PROSITE" id="PS50174">
    <property type="entry name" value="G_PATCH"/>
    <property type="match status" value="1"/>
</dbReference>